<reference evidence="1 2" key="1">
    <citation type="submission" date="2018-08" db="EMBL/GenBank/DDBJ databases">
        <title>SRE bacteriophages.</title>
        <authorList>
            <person name="Carstens A.B."/>
            <person name="Djurhuus A.M."/>
            <person name="Kot W."/>
            <person name="Hansen L.H."/>
        </authorList>
    </citation>
    <scope>NUCLEOTIDE SEQUENCE [LARGE SCALE GENOMIC DNA]</scope>
</reference>
<organism evidence="1 2">
    <name type="scientific">Pectobacterium phage Lelidair</name>
    <dbReference type="NCBI Taxonomy" id="2320195"/>
    <lineage>
        <taxon>Viruses</taxon>
        <taxon>Duplodnaviria</taxon>
        <taxon>Heunggongvirae</taxon>
        <taxon>Uroviricota</taxon>
        <taxon>Caudoviricetes</taxon>
        <taxon>Autographivirales</taxon>
        <taxon>Autoscriptoviridae</taxon>
        <taxon>Corkvirinae</taxon>
        <taxon>Phimunavirus</taxon>
        <taxon>Phimunavirus lelidair</taxon>
    </lineage>
</organism>
<dbReference type="RefSeq" id="YP_009811964.1">
    <property type="nucleotide sequence ID" value="NC_048058.1"/>
</dbReference>
<sequence>MESINIKVPVRDNSTGQDVLVDCKVPADKVLRYFVNLGGVVNVAVINNNNTPFVFQSVDTIADIDTKIAAL</sequence>
<dbReference type="Proteomes" id="UP000264101">
    <property type="component" value="Segment"/>
</dbReference>
<dbReference type="KEGG" id="vg:55002995"/>
<name>A0A385IFM4_9CAUD</name>
<keyword evidence="2" id="KW-1185">Reference proteome</keyword>
<protein>
    <submittedName>
        <fullName evidence="1">Uncharacterized protein</fullName>
    </submittedName>
</protein>
<dbReference type="EMBL" id="MH807814">
    <property type="protein sequence ID" value="AXY81813.1"/>
    <property type="molecule type" value="Genomic_DNA"/>
</dbReference>
<accession>A0A385IFM4</accession>
<dbReference type="GeneID" id="55002995"/>
<evidence type="ECO:0000313" key="1">
    <source>
        <dbReference type="EMBL" id="AXY81813.1"/>
    </source>
</evidence>
<proteinExistence type="predicted"/>
<evidence type="ECO:0000313" key="2">
    <source>
        <dbReference type="Proteomes" id="UP000264101"/>
    </source>
</evidence>